<reference evidence="1" key="2">
    <citation type="journal article" date="2015" name="Fish Shellfish Immunol.">
        <title>Early steps in the European eel (Anguilla anguilla)-Vibrio vulnificus interaction in the gills: Role of the RtxA13 toxin.</title>
        <authorList>
            <person name="Callol A."/>
            <person name="Pajuelo D."/>
            <person name="Ebbesson L."/>
            <person name="Teles M."/>
            <person name="MacKenzie S."/>
            <person name="Amaro C."/>
        </authorList>
    </citation>
    <scope>NUCLEOTIDE SEQUENCE</scope>
</reference>
<organism evidence="1">
    <name type="scientific">Anguilla anguilla</name>
    <name type="common">European freshwater eel</name>
    <name type="synonym">Muraena anguilla</name>
    <dbReference type="NCBI Taxonomy" id="7936"/>
    <lineage>
        <taxon>Eukaryota</taxon>
        <taxon>Metazoa</taxon>
        <taxon>Chordata</taxon>
        <taxon>Craniata</taxon>
        <taxon>Vertebrata</taxon>
        <taxon>Euteleostomi</taxon>
        <taxon>Actinopterygii</taxon>
        <taxon>Neopterygii</taxon>
        <taxon>Teleostei</taxon>
        <taxon>Anguilliformes</taxon>
        <taxon>Anguillidae</taxon>
        <taxon>Anguilla</taxon>
    </lineage>
</organism>
<protein>
    <submittedName>
        <fullName evidence="1">Uncharacterized protein</fullName>
    </submittedName>
</protein>
<proteinExistence type="predicted"/>
<name>A0A0E9VTZ8_ANGAN</name>
<accession>A0A0E9VTZ8</accession>
<dbReference type="AlphaFoldDB" id="A0A0E9VTZ8"/>
<dbReference type="EMBL" id="GBXM01027824">
    <property type="protein sequence ID" value="JAH80753.1"/>
    <property type="molecule type" value="Transcribed_RNA"/>
</dbReference>
<reference evidence="1" key="1">
    <citation type="submission" date="2014-11" db="EMBL/GenBank/DDBJ databases">
        <authorList>
            <person name="Amaro Gonzalez C."/>
        </authorList>
    </citation>
    <scope>NUCLEOTIDE SEQUENCE</scope>
</reference>
<sequence>MKRPGEGYAVGMQFPFFCQGSDPLSAIWS</sequence>
<evidence type="ECO:0000313" key="1">
    <source>
        <dbReference type="EMBL" id="JAH80753.1"/>
    </source>
</evidence>